<feature type="region of interest" description="Disordered" evidence="1">
    <location>
        <begin position="1"/>
        <end position="22"/>
    </location>
</feature>
<feature type="domain" description="Serine aminopeptidase S33" evidence="2">
    <location>
        <begin position="97"/>
        <end position="214"/>
    </location>
</feature>
<organism evidence="3 4">
    <name type="scientific">Nostocoides australiense Ben110</name>
    <dbReference type="NCBI Taxonomy" id="1193182"/>
    <lineage>
        <taxon>Bacteria</taxon>
        <taxon>Bacillati</taxon>
        <taxon>Actinomycetota</taxon>
        <taxon>Actinomycetes</taxon>
        <taxon>Micrococcales</taxon>
        <taxon>Intrasporangiaceae</taxon>
        <taxon>Nostocoides</taxon>
    </lineage>
</organism>
<evidence type="ECO:0000313" key="3">
    <source>
        <dbReference type="EMBL" id="CCH72807.1"/>
    </source>
</evidence>
<reference evidence="3 4" key="1">
    <citation type="journal article" date="2013" name="ISME J.">
        <title>A metabolic model for members of the genus Tetrasphaera involved in enhanced biological phosphorus removal.</title>
        <authorList>
            <person name="Kristiansen R."/>
            <person name="Nguyen H.T.T."/>
            <person name="Saunders A.M."/>
            <person name="Nielsen J.L."/>
            <person name="Wimmer R."/>
            <person name="Le V.Q."/>
            <person name="McIlroy S.J."/>
            <person name="Petrovski S."/>
            <person name="Seviour R.J."/>
            <person name="Calteau A."/>
            <person name="Nielsen K.L."/>
            <person name="Nielsen P.H."/>
        </authorList>
    </citation>
    <scope>NUCLEOTIDE SEQUENCE [LARGE SCALE GENOMIC DNA]</scope>
    <source>
        <strain evidence="3 4">Ben110</strain>
    </source>
</reference>
<dbReference type="InterPro" id="IPR052920">
    <property type="entry name" value="DNA-binding_regulatory"/>
</dbReference>
<dbReference type="PROSITE" id="PS51318">
    <property type="entry name" value="TAT"/>
    <property type="match status" value="1"/>
</dbReference>
<sequence length="316" mass="34184">MPKLSGSSRGTAAKQRTVVRSMTRRHQVGAAGLLVAAGAGAAAGALAGARMISGPRRPWPDYRFSTFEVGVPSEDVTFAADDGTRLSGWWLDRPGSERVVIVSHGHRGNKSDMLGIGPGLWRAGNSVLLFDFRGNGDSDDGPQSLAHYEQADLRAAIEYAVARRPDAALVLVGFSMGASVSILVAADDPRVRGLVLDSPFADMHGVIANAVTRLRLPAVPLVWLTDRATRWRYGYGFHQVAPIEVIDRLAPRPILLMHGDQDRVIPLEHAHRLFAAAGEPKHLKVFEGADHCGGYFQERAAYIRLVADFVDGIRRA</sequence>
<dbReference type="Pfam" id="PF12146">
    <property type="entry name" value="Hydrolase_4"/>
    <property type="match status" value="1"/>
</dbReference>
<protein>
    <submittedName>
        <fullName evidence="3">Lysophospholipase</fullName>
    </submittedName>
</protein>
<evidence type="ECO:0000313" key="4">
    <source>
        <dbReference type="Proteomes" id="UP000035763"/>
    </source>
</evidence>
<dbReference type="STRING" id="1193182.BN11_20010"/>
<evidence type="ECO:0000259" key="2">
    <source>
        <dbReference type="Pfam" id="PF12146"/>
    </source>
</evidence>
<keyword evidence="4" id="KW-1185">Reference proteome</keyword>
<dbReference type="EMBL" id="CAJA01000112">
    <property type="protein sequence ID" value="CCH72807.1"/>
    <property type="molecule type" value="Genomic_DNA"/>
</dbReference>
<dbReference type="PANTHER" id="PTHR43358:SF4">
    <property type="entry name" value="ALPHA_BETA HYDROLASE FOLD-1 DOMAIN-CONTAINING PROTEIN"/>
    <property type="match status" value="1"/>
</dbReference>
<evidence type="ECO:0000256" key="1">
    <source>
        <dbReference type="SAM" id="MobiDB-lite"/>
    </source>
</evidence>
<dbReference type="SUPFAM" id="SSF53474">
    <property type="entry name" value="alpha/beta-Hydrolases"/>
    <property type="match status" value="1"/>
</dbReference>
<name>W6JV06_9MICO</name>
<dbReference type="InterPro" id="IPR006311">
    <property type="entry name" value="TAT_signal"/>
</dbReference>
<gene>
    <name evidence="3" type="ORF">BN11_20010</name>
</gene>
<dbReference type="Proteomes" id="UP000035763">
    <property type="component" value="Unassembled WGS sequence"/>
</dbReference>
<dbReference type="PANTHER" id="PTHR43358">
    <property type="entry name" value="ALPHA/BETA-HYDROLASE"/>
    <property type="match status" value="1"/>
</dbReference>
<comment type="caution">
    <text evidence="3">The sequence shown here is derived from an EMBL/GenBank/DDBJ whole genome shotgun (WGS) entry which is preliminary data.</text>
</comment>
<dbReference type="InterPro" id="IPR022742">
    <property type="entry name" value="Hydrolase_4"/>
</dbReference>
<feature type="compositionally biased region" description="Polar residues" evidence="1">
    <location>
        <begin position="1"/>
        <end position="10"/>
    </location>
</feature>
<dbReference type="Gene3D" id="3.40.50.1820">
    <property type="entry name" value="alpha/beta hydrolase"/>
    <property type="match status" value="1"/>
</dbReference>
<dbReference type="AlphaFoldDB" id="W6JV06"/>
<accession>W6JV06</accession>
<dbReference type="InterPro" id="IPR029058">
    <property type="entry name" value="AB_hydrolase_fold"/>
</dbReference>
<proteinExistence type="predicted"/>